<accession>A0AA48WIM3</accession>
<reference evidence="1 2" key="1">
    <citation type="submission" date="2020-11" db="EMBL/GenBank/DDBJ databases">
        <authorList>
            <person name="Sun Q."/>
        </authorList>
    </citation>
    <scope>NUCLEOTIDE SEQUENCE [LARGE SCALE GENOMIC DNA]</scope>
    <source>
        <strain evidence="1 2">P8398</strain>
    </source>
</reference>
<organism evidence="1 2">
    <name type="scientific">Massilia antarctica</name>
    <dbReference type="NCBI Taxonomy" id="2765360"/>
    <lineage>
        <taxon>Bacteria</taxon>
        <taxon>Pseudomonadati</taxon>
        <taxon>Pseudomonadota</taxon>
        <taxon>Betaproteobacteria</taxon>
        <taxon>Burkholderiales</taxon>
        <taxon>Oxalobacteraceae</taxon>
        <taxon>Telluria group</taxon>
        <taxon>Massilia</taxon>
    </lineage>
</organism>
<protein>
    <submittedName>
        <fullName evidence="1">Uncharacterized protein</fullName>
    </submittedName>
</protein>
<name>A0AA48WIM3_9BURK</name>
<dbReference type="EMBL" id="CP065053">
    <property type="protein sequence ID" value="QPI52423.1"/>
    <property type="molecule type" value="Genomic_DNA"/>
</dbReference>
<sequence>MTIPSNLEMHDVLAAFHAVPDAATRNYYACPVDPTCPDGMVRSHFKGIAAYANKLIFTHTDLEPGATCGKYLIADRLGAGAEGTVAATYDTDEQNWCHPCSSQACGSFMAMGIQPTDTSGDQSVIQICDLQATLRNEPMQVLGSIARTEGINGVGMTKEAGPGGRYIVAGVNGNSLTLYRSRSDTLQYGQILFDPVYHTSTFAESGAGLALVTQTDGRIFMFTLNADDDGSNNLMCLYSIDLAAGLPLSRVGHRIMPVPGVSQSLTDLLSYMLNNQAPLANAIILILWALAETYMNSSFRWGKGLAITSADTVTVYASDRNVLPLSQLTPTRQDFSLVVWGAPGCEPVPLSQS</sequence>
<gene>
    <name evidence="1" type="ORF">IV454_13590</name>
</gene>
<evidence type="ECO:0000313" key="1">
    <source>
        <dbReference type="EMBL" id="QPI52423.1"/>
    </source>
</evidence>
<dbReference type="Proteomes" id="UP000662888">
    <property type="component" value="Chromosome"/>
</dbReference>
<evidence type="ECO:0000313" key="2">
    <source>
        <dbReference type="Proteomes" id="UP000662888"/>
    </source>
</evidence>
<keyword evidence="2" id="KW-1185">Reference proteome</keyword>
<dbReference type="RefSeq" id="WP_206091875.1">
    <property type="nucleotide sequence ID" value="NZ_CP065053.1"/>
</dbReference>
<proteinExistence type="predicted"/>